<dbReference type="EMBL" id="JAZAVK010000103">
    <property type="protein sequence ID" value="KAK7422942.1"/>
    <property type="molecule type" value="Genomic_DNA"/>
</dbReference>
<proteinExistence type="predicted"/>
<name>A0ABR1HQ55_9HYPO</name>
<accession>A0ABR1HQ55</accession>
<dbReference type="Proteomes" id="UP001498421">
    <property type="component" value="Unassembled WGS sequence"/>
</dbReference>
<protein>
    <submittedName>
        <fullName evidence="1">Uncharacterized protein</fullName>
    </submittedName>
</protein>
<reference evidence="1 2" key="1">
    <citation type="journal article" date="2025" name="Microbiol. Resour. Announc.">
        <title>Draft genome sequences for Neonectria magnoliae and Neonectria punicea, canker pathogens of Liriodendron tulipifera and Acer saccharum in West Virginia.</title>
        <authorList>
            <person name="Petronek H.M."/>
            <person name="Kasson M.T."/>
            <person name="Metheny A.M."/>
            <person name="Stauder C.M."/>
            <person name="Lovett B."/>
            <person name="Lynch S.C."/>
            <person name="Garnas J.R."/>
            <person name="Kasson L.R."/>
            <person name="Stajich J.E."/>
        </authorList>
    </citation>
    <scope>NUCLEOTIDE SEQUENCE [LARGE SCALE GENOMIC DNA]</scope>
    <source>
        <strain evidence="1 2">NRRL 64651</strain>
    </source>
</reference>
<sequence length="127" mass="14921">MHKKRQDLIKSQLESEVQPLCGEVMTRLGKELEHKKETIPGRLDMVASQAIQQAKTQVAFLLNNLLENHARGTTIQDRKGALHRNIRKLLMEWERQWRFHLHNGTHILLRDLSIPKDLSDTWIKKED</sequence>
<keyword evidence="2" id="KW-1185">Reference proteome</keyword>
<evidence type="ECO:0000313" key="2">
    <source>
        <dbReference type="Proteomes" id="UP001498421"/>
    </source>
</evidence>
<comment type="caution">
    <text evidence="1">The sequence shown here is derived from an EMBL/GenBank/DDBJ whole genome shotgun (WGS) entry which is preliminary data.</text>
</comment>
<organism evidence="1 2">
    <name type="scientific">Neonectria magnoliae</name>
    <dbReference type="NCBI Taxonomy" id="2732573"/>
    <lineage>
        <taxon>Eukaryota</taxon>
        <taxon>Fungi</taxon>
        <taxon>Dikarya</taxon>
        <taxon>Ascomycota</taxon>
        <taxon>Pezizomycotina</taxon>
        <taxon>Sordariomycetes</taxon>
        <taxon>Hypocreomycetidae</taxon>
        <taxon>Hypocreales</taxon>
        <taxon>Nectriaceae</taxon>
        <taxon>Neonectria</taxon>
    </lineage>
</organism>
<gene>
    <name evidence="1" type="ORF">QQZ08_009300</name>
</gene>
<evidence type="ECO:0000313" key="1">
    <source>
        <dbReference type="EMBL" id="KAK7422942.1"/>
    </source>
</evidence>